<feature type="coiled-coil region" evidence="6">
    <location>
        <begin position="515"/>
        <end position="542"/>
    </location>
</feature>
<name>A0A9Q0LQ06_ANAIG</name>
<evidence type="ECO:0000256" key="6">
    <source>
        <dbReference type="SAM" id="Coils"/>
    </source>
</evidence>
<proteinExistence type="inferred from homology"/>
<dbReference type="PROSITE" id="PS01036">
    <property type="entry name" value="HSP70_3"/>
    <property type="match status" value="1"/>
</dbReference>
<dbReference type="InterPro" id="IPR018181">
    <property type="entry name" value="Heat_shock_70_CS"/>
</dbReference>
<dbReference type="FunFam" id="2.60.34.10:FF:000002">
    <property type="entry name" value="Heat shock 70 kDa"/>
    <property type="match status" value="1"/>
</dbReference>
<keyword evidence="8" id="KW-1185">Reference proteome</keyword>
<keyword evidence="6" id="KW-0175">Coiled coil</keyword>
<evidence type="ECO:0000256" key="3">
    <source>
        <dbReference type="ARBA" id="ARBA00022840"/>
    </source>
</evidence>
<dbReference type="PROSITE" id="PS00297">
    <property type="entry name" value="HSP70_1"/>
    <property type="match status" value="1"/>
</dbReference>
<dbReference type="InterPro" id="IPR013126">
    <property type="entry name" value="Hsp_70_fam"/>
</dbReference>
<sequence>MSAIGIDLGTTYSCVGVYKNGKVEIIPNDQGNRTTPSYVAFTETERLIGDAAKGQVAMNPSNTVFDAKRLIGRKYSDQTVQKDMKLWPFKIIRKEGDKPYIRVNSQGKQVDFAPEEISAMVLTKMKETAEAFLGESVHDAVITVPAYFNDSQRQATKDAGIIAGLSVKRIINEPTAAAIAYGLDKRKDQKEKKILIFDLGGGTFDVSVLAIEGGIFEVKSTAGDTHLGGEDFDNRLVEYCMNEFKRKYRNNLSSDPSQNPKSMRRLRTACERAKRTLSSATQTTIEVDSLFDGLDFSIRITRAKFEELCGDLFRKCLDPVEQCLRDAKLSKSQIDEVVLVGGSTRIPKIQDLLQSYFNGKDLNKSINPDEAVAYGAAIQAAILSGNETESIGEVLLLDVTPLSLGIETAGGVMTVLIPRNTTIPTKKEEIFSTYADNQPGVLIQVFEGERQMTRDNNSLGKFELRGIPPAPRGVPQILVNFDIDSNGILNVTAMDKTTGNKNQITIKNEKGRLSKEQIEQMIRESEKYREQDEKQKQKIEARNQLESYAYNMRNTIRDEKFRAVLQENDKNTIEKSVEETIKWIDSNLDSASKEDFENKLKELEGKCSPIITKLYQQSQQQGQAQSNPQMNPNENYYQGYNNNSNKFNQGNGVRVEERAEQISIDGTFKITPNNFKQNIVIKSFILTQTIQINYLDEKREKKYLNNERSDIESVKAILGCGGIYERFSIEIGFCKIRSFKEYKILSNCSR</sequence>
<dbReference type="FunFam" id="3.90.640.10:FF:000002">
    <property type="entry name" value="Heat shock 70 kDa"/>
    <property type="match status" value="1"/>
</dbReference>
<keyword evidence="4" id="KW-0346">Stress response</keyword>
<dbReference type="PROSITE" id="PS00329">
    <property type="entry name" value="HSP70_2"/>
    <property type="match status" value="1"/>
</dbReference>
<dbReference type="Gene3D" id="3.90.640.10">
    <property type="entry name" value="Actin, Chain A, domain 4"/>
    <property type="match status" value="1"/>
</dbReference>
<evidence type="ECO:0000313" key="8">
    <source>
        <dbReference type="Proteomes" id="UP001149090"/>
    </source>
</evidence>
<dbReference type="Gene3D" id="1.20.1270.10">
    <property type="match status" value="1"/>
</dbReference>
<dbReference type="InterPro" id="IPR043129">
    <property type="entry name" value="ATPase_NBD"/>
</dbReference>
<protein>
    <submittedName>
        <fullName evidence="7">Mediator of RNA polymerase ii transcription subunit 37c-related</fullName>
    </submittedName>
</protein>
<comment type="caution">
    <text evidence="7">The sequence shown here is derived from an EMBL/GenBank/DDBJ whole genome shotgun (WGS) entry which is preliminary data.</text>
</comment>
<comment type="similarity">
    <text evidence="1 5">Belongs to the heat shock protein 70 family.</text>
</comment>
<dbReference type="InterPro" id="IPR029048">
    <property type="entry name" value="HSP70_C_sf"/>
</dbReference>
<dbReference type="FunFam" id="3.30.420.40:FF:000026">
    <property type="entry name" value="Heat shock protein 70"/>
    <property type="match status" value="1"/>
</dbReference>
<reference evidence="7" key="1">
    <citation type="submission" date="2022-10" db="EMBL/GenBank/DDBJ databases">
        <title>Novel sulphate-reducing endosymbionts in the free-living metamonad Anaeramoeba.</title>
        <authorList>
            <person name="Jerlstrom-Hultqvist J."/>
            <person name="Cepicka I."/>
            <person name="Gallot-Lavallee L."/>
            <person name="Salas-Leiva D."/>
            <person name="Curtis B.A."/>
            <person name="Zahonova K."/>
            <person name="Pipaliya S."/>
            <person name="Dacks J."/>
            <person name="Roger A.J."/>
        </authorList>
    </citation>
    <scope>NUCLEOTIDE SEQUENCE</scope>
    <source>
        <strain evidence="7">BMAN</strain>
    </source>
</reference>
<dbReference type="OrthoDB" id="2401965at2759"/>
<dbReference type="SUPFAM" id="SSF100934">
    <property type="entry name" value="Heat shock protein 70kD (HSP70), C-terminal subdomain"/>
    <property type="match status" value="1"/>
</dbReference>
<dbReference type="Gene3D" id="3.30.420.40">
    <property type="match status" value="2"/>
</dbReference>
<dbReference type="NCBIfam" id="NF001413">
    <property type="entry name" value="PRK00290.1"/>
    <property type="match status" value="1"/>
</dbReference>
<dbReference type="PRINTS" id="PR00301">
    <property type="entry name" value="HEATSHOCK70"/>
</dbReference>
<keyword evidence="2 5" id="KW-0547">Nucleotide-binding</keyword>
<dbReference type="Proteomes" id="UP001149090">
    <property type="component" value="Unassembled WGS sequence"/>
</dbReference>
<keyword evidence="3 5" id="KW-0067">ATP-binding</keyword>
<dbReference type="InterPro" id="IPR029047">
    <property type="entry name" value="HSP70_peptide-bd_sf"/>
</dbReference>
<dbReference type="FunFam" id="3.30.30.30:FF:000001">
    <property type="entry name" value="heat shock 70 kDa protein-like"/>
    <property type="match status" value="1"/>
</dbReference>
<dbReference type="CDD" id="cd10233">
    <property type="entry name" value="ASKHA_NBD_HSP70_HSPA1"/>
    <property type="match status" value="1"/>
</dbReference>
<dbReference type="Gene3D" id="2.60.34.10">
    <property type="entry name" value="Substrate Binding Domain Of DNAk, Chain A, domain 1"/>
    <property type="match status" value="1"/>
</dbReference>
<dbReference type="Pfam" id="PF00012">
    <property type="entry name" value="HSP70"/>
    <property type="match status" value="1"/>
</dbReference>
<organism evidence="7 8">
    <name type="scientific">Anaeramoeba ignava</name>
    <name type="common">Anaerobic marine amoeba</name>
    <dbReference type="NCBI Taxonomy" id="1746090"/>
    <lineage>
        <taxon>Eukaryota</taxon>
        <taxon>Metamonada</taxon>
        <taxon>Anaeramoebidae</taxon>
        <taxon>Anaeramoeba</taxon>
    </lineage>
</organism>
<dbReference type="AlphaFoldDB" id="A0A9Q0LQ06"/>
<evidence type="ECO:0000313" key="7">
    <source>
        <dbReference type="EMBL" id="KAJ5076636.1"/>
    </source>
</evidence>
<evidence type="ECO:0000256" key="5">
    <source>
        <dbReference type="RuleBase" id="RU003322"/>
    </source>
</evidence>
<evidence type="ECO:0000256" key="2">
    <source>
        <dbReference type="ARBA" id="ARBA00022741"/>
    </source>
</evidence>
<evidence type="ECO:0000256" key="1">
    <source>
        <dbReference type="ARBA" id="ARBA00007381"/>
    </source>
</evidence>
<dbReference type="EMBL" id="JAPDFW010000060">
    <property type="protein sequence ID" value="KAJ5076636.1"/>
    <property type="molecule type" value="Genomic_DNA"/>
</dbReference>
<dbReference type="Gene3D" id="3.30.30.30">
    <property type="match status" value="1"/>
</dbReference>
<dbReference type="PANTHER" id="PTHR19375">
    <property type="entry name" value="HEAT SHOCK PROTEIN 70KDA"/>
    <property type="match status" value="1"/>
</dbReference>
<accession>A0A9Q0LQ06</accession>
<dbReference type="GO" id="GO:0005524">
    <property type="term" value="F:ATP binding"/>
    <property type="evidence" value="ECO:0007669"/>
    <property type="project" value="UniProtKB-KW"/>
</dbReference>
<dbReference type="SUPFAM" id="SSF100920">
    <property type="entry name" value="Heat shock protein 70kD (HSP70), peptide-binding domain"/>
    <property type="match status" value="1"/>
</dbReference>
<gene>
    <name evidence="7" type="ORF">M0811_06216</name>
</gene>
<dbReference type="GO" id="GO:0140662">
    <property type="term" value="F:ATP-dependent protein folding chaperone"/>
    <property type="evidence" value="ECO:0007669"/>
    <property type="project" value="InterPro"/>
</dbReference>
<dbReference type="FunFam" id="1.20.1270.10:FF:000016">
    <property type="entry name" value="Heat shock protein 70"/>
    <property type="match status" value="1"/>
</dbReference>
<dbReference type="OMA" id="VCKPIVT"/>
<dbReference type="SUPFAM" id="SSF53067">
    <property type="entry name" value="Actin-like ATPase domain"/>
    <property type="match status" value="2"/>
</dbReference>
<evidence type="ECO:0000256" key="4">
    <source>
        <dbReference type="ARBA" id="ARBA00023016"/>
    </source>
</evidence>
<dbReference type="FunFam" id="3.30.420.40:FF:000172">
    <property type="entry name" value="Heat shock 70 kDa protein"/>
    <property type="match status" value="2"/>
</dbReference>